<evidence type="ECO:0000256" key="4">
    <source>
        <dbReference type="ARBA" id="ARBA00014428"/>
    </source>
</evidence>
<evidence type="ECO:0000256" key="7">
    <source>
        <dbReference type="ARBA" id="ARBA00022840"/>
    </source>
</evidence>
<evidence type="ECO:0000256" key="9">
    <source>
        <dbReference type="ARBA" id="ARBA00047407"/>
    </source>
</evidence>
<dbReference type="SUPFAM" id="SSF75304">
    <property type="entry name" value="Amidase signature (AS) enzymes"/>
    <property type="match status" value="1"/>
</dbReference>
<evidence type="ECO:0000256" key="1">
    <source>
        <dbReference type="ARBA" id="ARBA00008069"/>
    </source>
</evidence>
<dbReference type="GO" id="GO:0006450">
    <property type="term" value="P:regulation of translational fidelity"/>
    <property type="evidence" value="ECO:0007669"/>
    <property type="project" value="InterPro"/>
</dbReference>
<dbReference type="HAMAP" id="MF_00120">
    <property type="entry name" value="GatA"/>
    <property type="match status" value="1"/>
</dbReference>
<dbReference type="InterPro" id="IPR023631">
    <property type="entry name" value="Amidase_dom"/>
</dbReference>
<feature type="active site" description="Charge relay system" evidence="10">
    <location>
        <position position="171"/>
    </location>
</feature>
<dbReference type="InterPro" id="IPR036113">
    <property type="entry name" value="Asp/Glu-ADT_sf_sub_c"/>
</dbReference>
<keyword evidence="5 10" id="KW-0436">Ligase</keyword>
<organism evidence="12 13">
    <name type="scientific">Hankyongella ginsenosidimutans</name>
    <dbReference type="NCBI Taxonomy" id="1763828"/>
    <lineage>
        <taxon>Bacteria</taxon>
        <taxon>Pseudomonadati</taxon>
        <taxon>Pseudomonadota</taxon>
        <taxon>Alphaproteobacteria</taxon>
        <taxon>Sphingomonadales</taxon>
        <taxon>Sphingomonadaceae</taxon>
        <taxon>Hankyongella</taxon>
    </lineage>
</organism>
<accession>A0A4D7BXR4</accession>
<dbReference type="AlphaFoldDB" id="A0A4D7BXR4"/>
<evidence type="ECO:0000259" key="11">
    <source>
        <dbReference type="Pfam" id="PF01425"/>
    </source>
</evidence>
<dbReference type="InterPro" id="IPR036928">
    <property type="entry name" value="AS_sf"/>
</dbReference>
<dbReference type="NCBIfam" id="TIGR00135">
    <property type="entry name" value="gatC"/>
    <property type="match status" value="1"/>
</dbReference>
<feature type="domain" description="Amidase" evidence="11">
    <location>
        <begin position="121"/>
        <end position="564"/>
    </location>
</feature>
<dbReference type="PANTHER" id="PTHR11895:SF151">
    <property type="entry name" value="GLUTAMYL-TRNA(GLN) AMIDOTRANSFERASE SUBUNIT A"/>
    <property type="match status" value="1"/>
</dbReference>
<keyword evidence="13" id="KW-1185">Reference proteome</keyword>
<dbReference type="PROSITE" id="PS00571">
    <property type="entry name" value="AMIDASES"/>
    <property type="match status" value="1"/>
</dbReference>
<dbReference type="RefSeq" id="WP_222873032.1">
    <property type="nucleotide sequence ID" value="NZ_CP039704.1"/>
</dbReference>
<keyword evidence="7 10" id="KW-0067">ATP-binding</keyword>
<evidence type="ECO:0000256" key="8">
    <source>
        <dbReference type="ARBA" id="ARBA00022917"/>
    </source>
</evidence>
<dbReference type="Proteomes" id="UP000298714">
    <property type="component" value="Chromosome"/>
</dbReference>
<dbReference type="Gene3D" id="1.10.20.60">
    <property type="entry name" value="Glu-tRNAGln amidotransferase C subunit, N-terminal domain"/>
    <property type="match status" value="1"/>
</dbReference>
<evidence type="ECO:0000313" key="13">
    <source>
        <dbReference type="Proteomes" id="UP000298714"/>
    </source>
</evidence>
<comment type="subunit">
    <text evidence="2 10">Heterotrimer of A, B and C subunits.</text>
</comment>
<evidence type="ECO:0000313" key="12">
    <source>
        <dbReference type="EMBL" id="QCI80169.1"/>
    </source>
</evidence>
<dbReference type="Pfam" id="PF02686">
    <property type="entry name" value="GatC"/>
    <property type="match status" value="1"/>
</dbReference>
<name>A0A4D7BXR4_9SPHN</name>
<evidence type="ECO:0000256" key="5">
    <source>
        <dbReference type="ARBA" id="ARBA00022598"/>
    </source>
</evidence>
<comment type="similarity">
    <text evidence="1 10">Belongs to the amidase family. GatA subfamily.</text>
</comment>
<dbReference type="SUPFAM" id="SSF141000">
    <property type="entry name" value="Glu-tRNAGln amidotransferase C subunit"/>
    <property type="match status" value="1"/>
</dbReference>
<dbReference type="GO" id="GO:0050567">
    <property type="term" value="F:glutaminyl-tRNA synthase (glutamine-hydrolyzing) activity"/>
    <property type="evidence" value="ECO:0007669"/>
    <property type="project" value="UniProtKB-UniRule"/>
</dbReference>
<gene>
    <name evidence="10 12" type="primary">gatA</name>
    <name evidence="12" type="ORF">E6W36_13645</name>
</gene>
<reference evidence="13" key="1">
    <citation type="submission" date="2019-04" db="EMBL/GenBank/DDBJ databases">
        <title>Complete genome sequence of Sphingomonas sp. W1-2-3.</title>
        <authorList>
            <person name="Im W.T."/>
        </authorList>
    </citation>
    <scope>NUCLEOTIDE SEQUENCE [LARGE SCALE GENOMIC DNA]</scope>
    <source>
        <strain evidence="13">W1-2-3</strain>
    </source>
</reference>
<dbReference type="NCBIfam" id="TIGR00132">
    <property type="entry name" value="gatA"/>
    <property type="match status" value="1"/>
</dbReference>
<protein>
    <recommendedName>
        <fullName evidence="4 10">Glutamyl-tRNA(Gln) amidotransferase subunit A</fullName>
        <shortName evidence="10">Glu-ADT subunit A</shortName>
        <ecNumber evidence="3 10">6.3.5.7</ecNumber>
    </recommendedName>
</protein>
<dbReference type="GO" id="GO:0006412">
    <property type="term" value="P:translation"/>
    <property type="evidence" value="ECO:0007669"/>
    <property type="project" value="UniProtKB-UniRule"/>
</dbReference>
<dbReference type="EC" id="6.3.5.7" evidence="3 10"/>
<dbReference type="InterPro" id="IPR003837">
    <property type="entry name" value="GatC"/>
</dbReference>
<evidence type="ECO:0000256" key="6">
    <source>
        <dbReference type="ARBA" id="ARBA00022741"/>
    </source>
</evidence>
<dbReference type="InterPro" id="IPR020556">
    <property type="entry name" value="Amidase_CS"/>
</dbReference>
<dbReference type="GO" id="GO:0016740">
    <property type="term" value="F:transferase activity"/>
    <property type="evidence" value="ECO:0007669"/>
    <property type="project" value="UniProtKB-KW"/>
</dbReference>
<proteinExistence type="inferred from homology"/>
<evidence type="ECO:0000256" key="10">
    <source>
        <dbReference type="HAMAP-Rule" id="MF_00120"/>
    </source>
</evidence>
<dbReference type="Gene3D" id="3.90.1300.10">
    <property type="entry name" value="Amidase signature (AS) domain"/>
    <property type="match status" value="1"/>
</dbReference>
<keyword evidence="8 10" id="KW-0648">Protein biosynthesis</keyword>
<dbReference type="InterPro" id="IPR000120">
    <property type="entry name" value="Amidase"/>
</dbReference>
<feature type="active site" description="Charge relay system" evidence="10">
    <location>
        <position position="250"/>
    </location>
</feature>
<dbReference type="GO" id="GO:0005524">
    <property type="term" value="F:ATP binding"/>
    <property type="evidence" value="ECO:0007669"/>
    <property type="project" value="UniProtKB-KW"/>
</dbReference>
<dbReference type="PANTHER" id="PTHR11895">
    <property type="entry name" value="TRANSAMIDASE"/>
    <property type="match status" value="1"/>
</dbReference>
<keyword evidence="12" id="KW-0808">Transferase</keyword>
<dbReference type="EMBL" id="CP039704">
    <property type="protein sequence ID" value="QCI80169.1"/>
    <property type="molecule type" value="Genomic_DNA"/>
</dbReference>
<comment type="catalytic activity">
    <reaction evidence="9 10">
        <text>L-glutamyl-tRNA(Gln) + L-glutamine + ATP + H2O = L-glutaminyl-tRNA(Gln) + L-glutamate + ADP + phosphate + H(+)</text>
        <dbReference type="Rhea" id="RHEA:17521"/>
        <dbReference type="Rhea" id="RHEA-COMP:9681"/>
        <dbReference type="Rhea" id="RHEA-COMP:9684"/>
        <dbReference type="ChEBI" id="CHEBI:15377"/>
        <dbReference type="ChEBI" id="CHEBI:15378"/>
        <dbReference type="ChEBI" id="CHEBI:29985"/>
        <dbReference type="ChEBI" id="CHEBI:30616"/>
        <dbReference type="ChEBI" id="CHEBI:43474"/>
        <dbReference type="ChEBI" id="CHEBI:58359"/>
        <dbReference type="ChEBI" id="CHEBI:78520"/>
        <dbReference type="ChEBI" id="CHEBI:78521"/>
        <dbReference type="ChEBI" id="CHEBI:456216"/>
        <dbReference type="EC" id="6.3.5.7"/>
    </reaction>
</comment>
<keyword evidence="6 10" id="KW-0547">Nucleotide-binding</keyword>
<comment type="function">
    <text evidence="10">Allows the formation of correctly charged Gln-tRNA(Gln) through the transamidation of misacylated Glu-tRNA(Gln) in organisms which lack glutaminyl-tRNA synthetase. The reaction takes place in the presence of glutamine and ATP through an activated gamma-phospho-Glu-tRNA(Gln).</text>
</comment>
<evidence type="ECO:0000256" key="3">
    <source>
        <dbReference type="ARBA" id="ARBA00012739"/>
    </source>
</evidence>
<dbReference type="InterPro" id="IPR004412">
    <property type="entry name" value="GatA"/>
</dbReference>
<dbReference type="KEGG" id="hgn:E6W36_13645"/>
<dbReference type="GO" id="GO:0030956">
    <property type="term" value="C:glutamyl-tRNA(Gln) amidotransferase complex"/>
    <property type="evidence" value="ECO:0007669"/>
    <property type="project" value="InterPro"/>
</dbReference>
<sequence length="584" mass="61992">MRRIAHLARLKLDAADVAPMQAELNKILSWVEELGAVDTDVVEPMTAVIPNRLRWREDVANADPLTGGDRQADVLKNAPQAEFGFCCAESDRIMTDLTDLTIAGLRDGLHTRRFSAVEVATAYNAAVAAARPLNCFIVETPDLALEQARAADEALAAGTAGPLAGVPLGIKDLFCTQGVQTTAASKILDGFIPPYESTVSANLKRDGAVMLGKLNLDQFAMGSSNETSAFGNVINPWRGPNGAQLVPGGSSGGSSSAVAARIVAGATGTDTGGSIRQPAAFTGIAGIKPTYGRCSRWGIIAFASSLDQAGPMARDVRDCAILLQSMCGFDPKDSTSLDTPVPDFEAALTGDLRGLRIGIPAEYRMDGMPAEIDALWRHGAAWLKDAGAEIVDISLPHTRHALPTYYIVAPAEASSNLARYDGVRYGLRVAPDQASLIDMYEETRAAGFGREVKRRIMIGTYVLSAGFYDAYYIKAQKVRALIARDFENAWSRCDAILTPTTPSAAFPFGAKSDDPIAMYLNDVFTVPASLAGLPAMSVPAGLDASGLPLGLHLIGRPLDEATVLNAGYALERAAGYTAQPTRWW</sequence>
<evidence type="ECO:0000256" key="2">
    <source>
        <dbReference type="ARBA" id="ARBA00011123"/>
    </source>
</evidence>
<feature type="active site" description="Acyl-ester intermediate" evidence="10">
    <location>
        <position position="274"/>
    </location>
</feature>
<dbReference type="Pfam" id="PF01425">
    <property type="entry name" value="Amidase"/>
    <property type="match status" value="1"/>
</dbReference>